<comment type="caution">
    <text evidence="1">The sequence shown here is derived from an EMBL/GenBank/DDBJ whole genome shotgun (WGS) entry which is preliminary data.</text>
</comment>
<dbReference type="Proteomes" id="UP000789860">
    <property type="component" value="Unassembled WGS sequence"/>
</dbReference>
<organism evidence="1 2">
    <name type="scientific">Scutellospora calospora</name>
    <dbReference type="NCBI Taxonomy" id="85575"/>
    <lineage>
        <taxon>Eukaryota</taxon>
        <taxon>Fungi</taxon>
        <taxon>Fungi incertae sedis</taxon>
        <taxon>Mucoromycota</taxon>
        <taxon>Glomeromycotina</taxon>
        <taxon>Glomeromycetes</taxon>
        <taxon>Diversisporales</taxon>
        <taxon>Gigasporaceae</taxon>
        <taxon>Scutellospora</taxon>
    </lineage>
</organism>
<feature type="non-terminal residue" evidence="1">
    <location>
        <position position="42"/>
    </location>
</feature>
<gene>
    <name evidence="1" type="ORF">SCALOS_LOCUS6943</name>
</gene>
<evidence type="ECO:0000313" key="1">
    <source>
        <dbReference type="EMBL" id="CAG8601671.1"/>
    </source>
</evidence>
<proteinExistence type="predicted"/>
<name>A0ACA9MN72_9GLOM</name>
<dbReference type="EMBL" id="CAJVPM010014560">
    <property type="protein sequence ID" value="CAG8601671.1"/>
    <property type="molecule type" value="Genomic_DNA"/>
</dbReference>
<accession>A0ACA9MN72</accession>
<sequence length="42" mass="5068">RESTLVETSKDKEESLNLEESKQKMIYRVSKKTRRRLQLNKS</sequence>
<protein>
    <submittedName>
        <fullName evidence="1">9215_t:CDS:1</fullName>
    </submittedName>
</protein>
<keyword evidence="2" id="KW-1185">Reference proteome</keyword>
<feature type="non-terminal residue" evidence="1">
    <location>
        <position position="1"/>
    </location>
</feature>
<reference evidence="1" key="1">
    <citation type="submission" date="2021-06" db="EMBL/GenBank/DDBJ databases">
        <authorList>
            <person name="Kallberg Y."/>
            <person name="Tangrot J."/>
            <person name="Rosling A."/>
        </authorList>
    </citation>
    <scope>NUCLEOTIDE SEQUENCE</scope>
    <source>
        <strain evidence="1">AU212A</strain>
    </source>
</reference>
<evidence type="ECO:0000313" key="2">
    <source>
        <dbReference type="Proteomes" id="UP000789860"/>
    </source>
</evidence>